<dbReference type="RefSeq" id="XP_003843126.1">
    <property type="nucleotide sequence ID" value="XM_003843078.1"/>
</dbReference>
<accession>E5A7Q2</accession>
<dbReference type="InterPro" id="IPR038883">
    <property type="entry name" value="AN11006-like"/>
</dbReference>
<dbReference type="eggNOG" id="ENOG502SPF6">
    <property type="taxonomic scope" value="Eukaryota"/>
</dbReference>
<evidence type="ECO:0000256" key="1">
    <source>
        <dbReference type="SAM" id="Phobius"/>
    </source>
</evidence>
<protein>
    <submittedName>
        <fullName evidence="2">Uncharacterized protein</fullName>
    </submittedName>
</protein>
<dbReference type="VEuPathDB" id="FungiDB:LEMA_P088860.1"/>
<name>E5A7Q2_LEPMJ</name>
<dbReference type="InParanoid" id="E5A7Q2"/>
<evidence type="ECO:0000313" key="2">
    <source>
        <dbReference type="EMBL" id="CBX99647.1"/>
    </source>
</evidence>
<evidence type="ECO:0000313" key="3">
    <source>
        <dbReference type="Proteomes" id="UP000002668"/>
    </source>
</evidence>
<reference evidence="3" key="1">
    <citation type="journal article" date="2011" name="Nat. Commun.">
        <title>Effector diversification within compartments of the Leptosphaeria maculans genome affected by Repeat-Induced Point mutations.</title>
        <authorList>
            <person name="Rouxel T."/>
            <person name="Grandaubert J."/>
            <person name="Hane J.K."/>
            <person name="Hoede C."/>
            <person name="van de Wouw A.P."/>
            <person name="Couloux A."/>
            <person name="Dominguez V."/>
            <person name="Anthouard V."/>
            <person name="Bally P."/>
            <person name="Bourras S."/>
            <person name="Cozijnsen A.J."/>
            <person name="Ciuffetti L.M."/>
            <person name="Degrave A."/>
            <person name="Dilmaghani A."/>
            <person name="Duret L."/>
            <person name="Fudal I."/>
            <person name="Goodwin S.B."/>
            <person name="Gout L."/>
            <person name="Glaser N."/>
            <person name="Linglin J."/>
            <person name="Kema G.H.J."/>
            <person name="Lapalu N."/>
            <person name="Lawrence C.B."/>
            <person name="May K."/>
            <person name="Meyer M."/>
            <person name="Ollivier B."/>
            <person name="Poulain J."/>
            <person name="Schoch C.L."/>
            <person name="Simon A."/>
            <person name="Spatafora J.W."/>
            <person name="Stachowiak A."/>
            <person name="Turgeon B.G."/>
            <person name="Tyler B.M."/>
            <person name="Vincent D."/>
            <person name="Weissenbach J."/>
            <person name="Amselem J."/>
            <person name="Quesneville H."/>
            <person name="Oliver R.P."/>
            <person name="Wincker P."/>
            <person name="Balesdent M.-H."/>
            <person name="Howlett B.J."/>
        </authorList>
    </citation>
    <scope>NUCLEOTIDE SEQUENCE [LARGE SCALE GENOMIC DNA]</scope>
    <source>
        <strain evidence="3">JN3 / isolate v23.1.3 / race Av1-4-5-6-7-8</strain>
    </source>
</reference>
<feature type="transmembrane region" description="Helical" evidence="1">
    <location>
        <begin position="36"/>
        <end position="59"/>
    </location>
</feature>
<keyword evidence="1" id="KW-0812">Transmembrane</keyword>
<proteinExistence type="predicted"/>
<keyword evidence="3" id="KW-1185">Reference proteome</keyword>
<dbReference type="AlphaFoldDB" id="E5A7Q2"/>
<dbReference type="Proteomes" id="UP000002668">
    <property type="component" value="Genome"/>
</dbReference>
<sequence>MARTSQIVEHIKTFEDFIRKPEHAQDPSWSSISNQAFMDCATLITLLAAAIPLVAYLVYRRYEYTHRQPFRFLDLPQELRDMVYANLIEDPVYPPPRSRENYRKGLWLLSSRATSAPLYQGRLHDKNCIFLVSKQLYREYMDMICKKTTFHLTVSPQNYQPSSTPSTSPPNDHIWNIGKDTLQNLKTCSLKLITTSAMLGVTDPRNMTSSDWPLARKIHEQLKSTKSITNLTLEAKALGDPLWNPLWIWYHAYQSFIPIGTPLSHTRPFGPTLSRMTFTLDTWSPGENYLQRDDRRHGRWMWYCMLGHELACDLGPQMTVREFCGRLYQECVRCRTSGEDEWQD</sequence>
<gene>
    <name evidence="2" type="ORF">LEMA_P088860.1</name>
</gene>
<keyword evidence="1" id="KW-0472">Membrane</keyword>
<dbReference type="HOGENOM" id="CLU_821692_0_0_1"/>
<dbReference type="OrthoDB" id="62952at2759"/>
<dbReference type="OMA" id="LWIWYHA"/>
<dbReference type="EMBL" id="FP929136">
    <property type="protein sequence ID" value="CBX99647.1"/>
    <property type="molecule type" value="Genomic_DNA"/>
</dbReference>
<dbReference type="PANTHER" id="PTHR42085:SF1">
    <property type="entry name" value="F-BOX DOMAIN-CONTAINING PROTEIN"/>
    <property type="match status" value="1"/>
</dbReference>
<keyword evidence="1" id="KW-1133">Transmembrane helix</keyword>
<dbReference type="GeneID" id="13289132"/>
<dbReference type="PANTHER" id="PTHR42085">
    <property type="entry name" value="F-BOX DOMAIN-CONTAINING PROTEIN"/>
    <property type="match status" value="1"/>
</dbReference>
<organism evidence="2 3">
    <name type="scientific">Leptosphaeria maculans (strain JN3 / isolate v23.1.3 / race Av1-4-5-6-7-8)</name>
    <name type="common">Blackleg fungus</name>
    <name type="synonym">Phoma lingam</name>
    <dbReference type="NCBI Taxonomy" id="985895"/>
    <lineage>
        <taxon>Eukaryota</taxon>
        <taxon>Fungi</taxon>
        <taxon>Dikarya</taxon>
        <taxon>Ascomycota</taxon>
        <taxon>Pezizomycotina</taxon>
        <taxon>Dothideomycetes</taxon>
        <taxon>Pleosporomycetidae</taxon>
        <taxon>Pleosporales</taxon>
        <taxon>Pleosporineae</taxon>
        <taxon>Leptosphaeriaceae</taxon>
        <taxon>Plenodomus</taxon>
        <taxon>Plenodomus lingam/Leptosphaeria maculans species complex</taxon>
    </lineage>
</organism>